<dbReference type="Proteomes" id="UP000254463">
    <property type="component" value="Unassembled WGS sequence"/>
</dbReference>
<dbReference type="NCBIfam" id="TIGR00210">
    <property type="entry name" value="gltS"/>
    <property type="match status" value="1"/>
</dbReference>
<keyword evidence="1" id="KW-0812">Transmembrane</keyword>
<dbReference type="EMBL" id="UGWV01000002">
    <property type="protein sequence ID" value="SUF93306.1"/>
    <property type="molecule type" value="Genomic_DNA"/>
</dbReference>
<comment type="subcellular location">
    <subcellularLocation>
        <location evidence="1">Cell inner membrane</location>
        <topology evidence="1">Multi-pass membrane protein</topology>
    </subcellularLocation>
</comment>
<comment type="similarity">
    <text evidence="1">Belongs to the glutamate:Na(+) symporter (ESS) (TC 2.A.27) family.</text>
</comment>
<reference evidence="3 4" key="1">
    <citation type="submission" date="2018-06" db="EMBL/GenBank/DDBJ databases">
        <authorList>
            <consortium name="Pathogen Informatics"/>
            <person name="Doyle S."/>
        </authorList>
    </citation>
    <scope>NUCLEOTIDE SEQUENCE [LARGE SCALE GENOMIC DNA]</scope>
    <source>
        <strain evidence="3 4">NCTC6385</strain>
    </source>
</reference>
<comment type="function">
    <text evidence="1">Catalyzes the sodium-dependent transport of glutamate.</text>
</comment>
<dbReference type="Pfam" id="PF03616">
    <property type="entry name" value="Glt_symporter"/>
    <property type="match status" value="1"/>
</dbReference>
<keyword evidence="1" id="KW-1003">Cell membrane</keyword>
<dbReference type="InterPro" id="IPR004445">
    <property type="entry name" value="GltS"/>
</dbReference>
<keyword evidence="1" id="KW-0769">Symport</keyword>
<organism evidence="3 4">
    <name type="scientific">Salmonella enterica</name>
    <name type="common">Salmonella choleraesuis</name>
    <dbReference type="NCBI Taxonomy" id="28901"/>
    <lineage>
        <taxon>Bacteria</taxon>
        <taxon>Pseudomonadati</taxon>
        <taxon>Pseudomonadota</taxon>
        <taxon>Gammaproteobacteria</taxon>
        <taxon>Enterobacterales</taxon>
        <taxon>Enterobacteriaceae</taxon>
        <taxon>Salmonella</taxon>
    </lineage>
</organism>
<keyword evidence="1" id="KW-0739">Sodium transport</keyword>
<dbReference type="GO" id="GO:0005886">
    <property type="term" value="C:plasma membrane"/>
    <property type="evidence" value="ECO:0007669"/>
    <property type="project" value="UniProtKB-SubCell"/>
</dbReference>
<feature type="transmembrane region" description="Helical" evidence="1">
    <location>
        <begin position="306"/>
        <end position="326"/>
    </location>
</feature>
<dbReference type="HAMAP" id="MF_02062">
    <property type="entry name" value="GltS"/>
    <property type="match status" value="1"/>
</dbReference>
<dbReference type="PANTHER" id="PTHR36178">
    <property type="entry name" value="SLR0625 PROTEIN"/>
    <property type="match status" value="1"/>
</dbReference>
<sequence length="404" mass="42689">MFELDTLSTLVAATLVLLLGRKLVQSVSLLKKYTIPEPVAGGLLVAVALLVLKKSVGWEVNFDMTLRDPLMLAFFATIGLNANLASLRKGGRVVGVFLVVVVGLLLMQNAIGIGMASLLGLDPLMGLIAGSITLSGGHGTGAAWSKLFVERYGFANATEVAMACATFGLVLGGLIGGPVARYLVKHSTTPDGMPDDQAVPTAFEKPDVGRMITSLVLIETIALIAICLTVGKIVAQLLAGTVLELPVFVCVLFVGVILSNGLALVGFYRVFERAVSVLGNVSLSLFLAMALMSLKLWELASLALPMLPMLAILVVQTIFMALYAIFVTWRMMGKNYDAAVLAAGHCGFGLGATPTAIANMQAITDRFGPSHMAFLVVPMVGAFFIDIVNALVIKLYLMLPIFAQ</sequence>
<dbReference type="GO" id="GO:0015813">
    <property type="term" value="P:L-glutamate transmembrane transport"/>
    <property type="evidence" value="ECO:0007669"/>
    <property type="project" value="UniProtKB-UniRule"/>
</dbReference>
<keyword evidence="1" id="KW-0997">Cell inner membrane</keyword>
<evidence type="ECO:0000256" key="2">
    <source>
        <dbReference type="NCBIfam" id="TIGR00210"/>
    </source>
</evidence>
<feature type="transmembrane region" description="Helical" evidence="1">
    <location>
        <begin position="64"/>
        <end position="84"/>
    </location>
</feature>
<feature type="transmembrane region" description="Helical" evidence="1">
    <location>
        <begin position="338"/>
        <end position="360"/>
    </location>
</feature>
<comment type="caution">
    <text evidence="1">Lacks conserved residue(s) required for the propagation of feature annotation.</text>
</comment>
<evidence type="ECO:0000256" key="1">
    <source>
        <dbReference type="HAMAP-Rule" id="MF_02062"/>
    </source>
</evidence>
<evidence type="ECO:0000313" key="3">
    <source>
        <dbReference type="EMBL" id="SUF93306.1"/>
    </source>
</evidence>
<evidence type="ECO:0000313" key="4">
    <source>
        <dbReference type="Proteomes" id="UP000254463"/>
    </source>
</evidence>
<accession>A0A7D8ENV5</accession>
<keyword evidence="1" id="KW-1133">Transmembrane helix</keyword>
<keyword evidence="1" id="KW-0472">Membrane</keyword>
<keyword evidence="1" id="KW-0813">Transport</keyword>
<name>A0A7D8ENV5_SALER</name>
<keyword evidence="1" id="KW-0029">Amino-acid transport</keyword>
<keyword evidence="1" id="KW-0915">Sodium</keyword>
<feature type="transmembrane region" description="Helical" evidence="1">
    <location>
        <begin position="245"/>
        <end position="268"/>
    </location>
</feature>
<proteinExistence type="inferred from homology"/>
<dbReference type="AlphaFoldDB" id="A0A7D8ENV5"/>
<dbReference type="GO" id="GO:0015501">
    <property type="term" value="F:glutamate:sodium symporter activity"/>
    <property type="evidence" value="ECO:0007669"/>
    <property type="project" value="UniProtKB-UniRule"/>
</dbReference>
<feature type="transmembrane region" description="Helical" evidence="1">
    <location>
        <begin position="215"/>
        <end position="239"/>
    </location>
</feature>
<feature type="transmembrane region" description="Helical" evidence="1">
    <location>
        <begin position="275"/>
        <end position="294"/>
    </location>
</feature>
<gene>
    <name evidence="1 3" type="primary">gltS</name>
    <name evidence="3" type="ORF">NCTC6385_00133</name>
</gene>
<feature type="transmembrane region" description="Helical" evidence="1">
    <location>
        <begin position="160"/>
        <end position="184"/>
    </location>
</feature>
<feature type="transmembrane region" description="Helical" evidence="1">
    <location>
        <begin position="96"/>
        <end position="121"/>
    </location>
</feature>
<dbReference type="PANTHER" id="PTHR36178:SF1">
    <property type="entry name" value="SODIUM_GLUTAMATE SYMPORTER"/>
    <property type="match status" value="1"/>
</dbReference>
<protein>
    <recommendedName>
        <fullName evidence="1 2">Sodium/glutamate symporter</fullName>
    </recommendedName>
</protein>
<feature type="transmembrane region" description="Helical" evidence="1">
    <location>
        <begin position="372"/>
        <end position="397"/>
    </location>
</feature>
<keyword evidence="1" id="KW-0406">Ion transport</keyword>